<dbReference type="Gene3D" id="1.25.40.20">
    <property type="entry name" value="Ankyrin repeat-containing domain"/>
    <property type="match status" value="1"/>
</dbReference>
<dbReference type="Pfam" id="PF24120">
    <property type="entry name" value="SsdA_C"/>
    <property type="match status" value="1"/>
</dbReference>
<dbReference type="PROSITE" id="PS50088">
    <property type="entry name" value="ANK_REPEAT"/>
    <property type="match status" value="2"/>
</dbReference>
<dbReference type="PANTHER" id="PTHR24173">
    <property type="entry name" value="ANKYRIN REPEAT CONTAINING"/>
    <property type="match status" value="1"/>
</dbReference>
<dbReference type="SUPFAM" id="SSF48403">
    <property type="entry name" value="Ankyrin repeat"/>
    <property type="match status" value="1"/>
</dbReference>
<name>A0ABR4FP26_9EURO</name>
<dbReference type="InterPro" id="IPR002110">
    <property type="entry name" value="Ankyrin_rpt"/>
</dbReference>
<accession>A0ABR4FP26</accession>
<evidence type="ECO:0000313" key="7">
    <source>
        <dbReference type="Proteomes" id="UP001610563"/>
    </source>
</evidence>
<dbReference type="SMART" id="SM00248">
    <property type="entry name" value="ANK"/>
    <property type="match status" value="2"/>
</dbReference>
<keyword evidence="1" id="KW-0677">Repeat</keyword>
<organism evidence="6 7">
    <name type="scientific">Aspergillus keveii</name>
    <dbReference type="NCBI Taxonomy" id="714993"/>
    <lineage>
        <taxon>Eukaryota</taxon>
        <taxon>Fungi</taxon>
        <taxon>Dikarya</taxon>
        <taxon>Ascomycota</taxon>
        <taxon>Pezizomycotina</taxon>
        <taxon>Eurotiomycetes</taxon>
        <taxon>Eurotiomycetidae</taxon>
        <taxon>Eurotiales</taxon>
        <taxon>Aspergillaceae</taxon>
        <taxon>Aspergillus</taxon>
        <taxon>Aspergillus subgen. Nidulantes</taxon>
    </lineage>
</organism>
<feature type="compositionally biased region" description="Polar residues" evidence="4">
    <location>
        <begin position="94"/>
        <end position="105"/>
    </location>
</feature>
<dbReference type="Pfam" id="PF12796">
    <property type="entry name" value="Ank_2"/>
    <property type="match status" value="1"/>
</dbReference>
<evidence type="ECO:0000256" key="2">
    <source>
        <dbReference type="ARBA" id="ARBA00023043"/>
    </source>
</evidence>
<keyword evidence="7" id="KW-1185">Reference proteome</keyword>
<feature type="region of interest" description="Disordered" evidence="4">
    <location>
        <begin position="79"/>
        <end position="105"/>
    </location>
</feature>
<feature type="repeat" description="ANK" evidence="3">
    <location>
        <begin position="207"/>
        <end position="239"/>
    </location>
</feature>
<dbReference type="EMBL" id="JBFTWV010000159">
    <property type="protein sequence ID" value="KAL2784998.1"/>
    <property type="molecule type" value="Genomic_DNA"/>
</dbReference>
<proteinExistence type="predicted"/>
<evidence type="ECO:0000313" key="6">
    <source>
        <dbReference type="EMBL" id="KAL2784998.1"/>
    </source>
</evidence>
<dbReference type="PANTHER" id="PTHR24173:SF74">
    <property type="entry name" value="ANKYRIN REPEAT DOMAIN-CONTAINING PROTEIN 16"/>
    <property type="match status" value="1"/>
</dbReference>
<dbReference type="Proteomes" id="UP001610563">
    <property type="component" value="Unassembled WGS sequence"/>
</dbReference>
<reference evidence="6 7" key="1">
    <citation type="submission" date="2024-07" db="EMBL/GenBank/DDBJ databases">
        <title>Section-level genome sequencing and comparative genomics of Aspergillus sections Usti and Cavernicolus.</title>
        <authorList>
            <consortium name="Lawrence Berkeley National Laboratory"/>
            <person name="Nybo J.L."/>
            <person name="Vesth T.C."/>
            <person name="Theobald S."/>
            <person name="Frisvad J.C."/>
            <person name="Larsen T.O."/>
            <person name="Kjaerboelling I."/>
            <person name="Rothschild-Mancinelli K."/>
            <person name="Lyhne E.K."/>
            <person name="Kogle M.E."/>
            <person name="Barry K."/>
            <person name="Clum A."/>
            <person name="Na H."/>
            <person name="Ledsgaard L."/>
            <person name="Lin J."/>
            <person name="Lipzen A."/>
            <person name="Kuo A."/>
            <person name="Riley R."/>
            <person name="Mondo S."/>
            <person name="Labutti K."/>
            <person name="Haridas S."/>
            <person name="Pangalinan J."/>
            <person name="Salamov A.A."/>
            <person name="Simmons B.A."/>
            <person name="Magnuson J.K."/>
            <person name="Chen J."/>
            <person name="Drula E."/>
            <person name="Henrissat B."/>
            <person name="Wiebenga A."/>
            <person name="Lubbers R.J."/>
            <person name="Gomes A.C."/>
            <person name="Makela M.R."/>
            <person name="Stajich J."/>
            <person name="Grigoriev I.V."/>
            <person name="Mortensen U.H."/>
            <person name="De Vries R.P."/>
            <person name="Baker S.E."/>
            <person name="Andersen M.R."/>
        </authorList>
    </citation>
    <scope>NUCLEOTIDE SEQUENCE [LARGE SCALE GENOMIC DNA]</scope>
    <source>
        <strain evidence="6 7">CBS 209.92</strain>
    </source>
</reference>
<comment type="caution">
    <text evidence="6">The sequence shown here is derived from an EMBL/GenBank/DDBJ whole genome shotgun (WGS) entry which is preliminary data.</text>
</comment>
<evidence type="ECO:0000259" key="5">
    <source>
        <dbReference type="Pfam" id="PF24120"/>
    </source>
</evidence>
<feature type="repeat" description="ANK" evidence="3">
    <location>
        <begin position="174"/>
        <end position="206"/>
    </location>
</feature>
<keyword evidence="2 3" id="KW-0040">ANK repeat</keyword>
<gene>
    <name evidence="6" type="ORF">BJX66DRAFT_329591</name>
</gene>
<sequence length="559" mass="63268">MSMRKQFTRTSPSVDVIRWDASNFWVRCPYCEEIHRHGFVSYESGWRVPHCGLPRPSYRYSFPAAYEIDKAKARFVNISAGPDSDDDSDDSVSLPDQFSNLDLSNTTNESRRVEVSFDDSREKVTISLEDEEPFDTSRILFAMSACVTGNTHEVNDYLETSSEKSIFLGGRNRDGDTTLIMAARERSTSMVRLLLDHGSDVNATNDNGRTALMEASLWGRLETTETLLSRGADGQMRDNRKMTALNLAQPTWRNQKERHTKAGGVWGGSIARILQGERPPSTAPRELPEFHAAHHSFQRSSNGQSVVHFGPIREFHIPKPSKTIAVLQRPSPFPAITAMSGWGHLEDSSTTVSGKDWTERVFQIAAAVGHTFDVNTKKDQGTPGKFNASHAEKQLIAYLLDRHVFLPEDTTPDPRFDEEIDRLDDDIAEMTSQHPIVDQFDRLQKQKRELHRELFNKDDPLLGEDYDPVLVEQLKSKIAMLDEQLTSISQPQEIRVCEGRKELHSRLNRLSEIAPKDRMTETTILISAPDHLICSDCSRFKNSVNRVLGLSITLHERTM</sequence>
<dbReference type="InterPro" id="IPR057517">
    <property type="entry name" value="SsdA-like_C"/>
</dbReference>
<protein>
    <submittedName>
        <fullName evidence="6">DYW family of nucleic acid deaminases-domain-containing protein</fullName>
    </submittedName>
</protein>
<evidence type="ECO:0000256" key="1">
    <source>
        <dbReference type="ARBA" id="ARBA00022737"/>
    </source>
</evidence>
<dbReference type="InterPro" id="IPR036770">
    <property type="entry name" value="Ankyrin_rpt-contain_sf"/>
</dbReference>
<feature type="domain" description="Single-strand DNA deaminase toxin A-like C-terminal" evidence="5">
    <location>
        <begin position="338"/>
        <end position="396"/>
    </location>
</feature>
<evidence type="ECO:0000256" key="3">
    <source>
        <dbReference type="PROSITE-ProRule" id="PRU00023"/>
    </source>
</evidence>
<evidence type="ECO:0000256" key="4">
    <source>
        <dbReference type="SAM" id="MobiDB-lite"/>
    </source>
</evidence>
<dbReference type="PROSITE" id="PS50297">
    <property type="entry name" value="ANK_REP_REGION"/>
    <property type="match status" value="2"/>
</dbReference>